<dbReference type="GO" id="GO:0032259">
    <property type="term" value="P:methylation"/>
    <property type="evidence" value="ECO:0007669"/>
    <property type="project" value="UniProtKB-KW"/>
</dbReference>
<evidence type="ECO:0000313" key="4">
    <source>
        <dbReference type="EMBL" id="SVB99159.1"/>
    </source>
</evidence>
<organism evidence="4">
    <name type="scientific">marine metagenome</name>
    <dbReference type="NCBI Taxonomy" id="408172"/>
    <lineage>
        <taxon>unclassified sequences</taxon>
        <taxon>metagenomes</taxon>
        <taxon>ecological metagenomes</taxon>
    </lineage>
</organism>
<dbReference type="HAMAP" id="MF_01813">
    <property type="entry name" value="MenG_UbiE_methyltr"/>
    <property type="match status" value="1"/>
</dbReference>
<sequence length="244" mass="28150">MGTRKRPLPRFKHAGEDKKEFVQKMFDDISPRYDFLNHFLSLGTDIYWRRKFIRNLTIISGYTVLDVACGTGDIGFEILKKYNIELINLDLSENMLNIAEKKAKDKQFENIQFIQGDAEILPFENNSVHCLTIAYGFRNIANYEKALKEFYRVLKPGGTLGILEFSIPSSKIFASLFTFYFHHILPRIGSLFSRSDAYRYLPESVDFFPARNDICRKIISAGFQSSTFIDLTFGVSTIFLGQKN</sequence>
<evidence type="ECO:0000256" key="3">
    <source>
        <dbReference type="ARBA" id="ARBA00022691"/>
    </source>
</evidence>
<keyword evidence="2" id="KW-0808">Transferase</keyword>
<name>A0A382IIQ4_9ZZZZ</name>
<accession>A0A382IIQ4</accession>
<evidence type="ECO:0000256" key="2">
    <source>
        <dbReference type="ARBA" id="ARBA00022679"/>
    </source>
</evidence>
<dbReference type="PROSITE" id="PS51608">
    <property type="entry name" value="SAM_MT_UBIE"/>
    <property type="match status" value="1"/>
</dbReference>
<evidence type="ECO:0008006" key="5">
    <source>
        <dbReference type="Google" id="ProtNLM"/>
    </source>
</evidence>
<dbReference type="SUPFAM" id="SSF53335">
    <property type="entry name" value="S-adenosyl-L-methionine-dependent methyltransferases"/>
    <property type="match status" value="1"/>
</dbReference>
<dbReference type="GO" id="GO:0042181">
    <property type="term" value="P:ketone biosynthetic process"/>
    <property type="evidence" value="ECO:0007669"/>
    <property type="project" value="UniProtKB-ARBA"/>
</dbReference>
<dbReference type="EMBL" id="UINC01067472">
    <property type="protein sequence ID" value="SVB99159.1"/>
    <property type="molecule type" value="Genomic_DNA"/>
</dbReference>
<dbReference type="CDD" id="cd02440">
    <property type="entry name" value="AdoMet_MTases"/>
    <property type="match status" value="1"/>
</dbReference>
<dbReference type="Pfam" id="PF01209">
    <property type="entry name" value="Ubie_methyltran"/>
    <property type="match status" value="1"/>
</dbReference>
<keyword evidence="3" id="KW-0949">S-adenosyl-L-methionine</keyword>
<keyword evidence="1" id="KW-0489">Methyltransferase</keyword>
<dbReference type="PROSITE" id="PS01184">
    <property type="entry name" value="UBIE_2"/>
    <property type="match status" value="1"/>
</dbReference>
<proteinExistence type="inferred from homology"/>
<dbReference type="InterPro" id="IPR023576">
    <property type="entry name" value="UbiE/COQ5_MeTrFase_CS"/>
</dbReference>
<protein>
    <recommendedName>
        <fullName evidence="5">Demethylmenaquinone methyltransferase</fullName>
    </recommendedName>
</protein>
<feature type="non-terminal residue" evidence="4">
    <location>
        <position position="244"/>
    </location>
</feature>
<dbReference type="PANTHER" id="PTHR43591">
    <property type="entry name" value="METHYLTRANSFERASE"/>
    <property type="match status" value="1"/>
</dbReference>
<dbReference type="NCBIfam" id="TIGR01934">
    <property type="entry name" value="MenG_MenH_UbiE"/>
    <property type="match status" value="1"/>
</dbReference>
<dbReference type="NCBIfam" id="NF001244">
    <property type="entry name" value="PRK00216.1-5"/>
    <property type="match status" value="1"/>
</dbReference>
<evidence type="ECO:0000256" key="1">
    <source>
        <dbReference type="ARBA" id="ARBA00022603"/>
    </source>
</evidence>
<dbReference type="InterPro" id="IPR029063">
    <property type="entry name" value="SAM-dependent_MTases_sf"/>
</dbReference>
<dbReference type="AlphaFoldDB" id="A0A382IIQ4"/>
<reference evidence="4" key="1">
    <citation type="submission" date="2018-05" db="EMBL/GenBank/DDBJ databases">
        <authorList>
            <person name="Lanie J.A."/>
            <person name="Ng W.-L."/>
            <person name="Kazmierczak K.M."/>
            <person name="Andrzejewski T.M."/>
            <person name="Davidsen T.M."/>
            <person name="Wayne K.J."/>
            <person name="Tettelin H."/>
            <person name="Glass J.I."/>
            <person name="Rusch D."/>
            <person name="Podicherti R."/>
            <person name="Tsui H.-C.T."/>
            <person name="Winkler M.E."/>
        </authorList>
    </citation>
    <scope>NUCLEOTIDE SEQUENCE</scope>
</reference>
<dbReference type="GO" id="GO:0008168">
    <property type="term" value="F:methyltransferase activity"/>
    <property type="evidence" value="ECO:0007669"/>
    <property type="project" value="UniProtKB-KW"/>
</dbReference>
<dbReference type="PANTHER" id="PTHR43591:SF24">
    <property type="entry name" value="2-METHOXY-6-POLYPRENYL-1,4-BENZOQUINOL METHYLASE, MITOCHONDRIAL"/>
    <property type="match status" value="1"/>
</dbReference>
<gene>
    <name evidence="4" type="ORF">METZ01_LOCUS252013</name>
</gene>
<dbReference type="PROSITE" id="PS01183">
    <property type="entry name" value="UBIE_1"/>
    <property type="match status" value="1"/>
</dbReference>
<dbReference type="Gene3D" id="3.40.50.150">
    <property type="entry name" value="Vaccinia Virus protein VP39"/>
    <property type="match status" value="1"/>
</dbReference>
<dbReference type="InterPro" id="IPR004033">
    <property type="entry name" value="UbiE/COQ5_MeTrFase"/>
</dbReference>